<accession>A0A1F5WRK9</accession>
<reference evidence="2 3" key="1">
    <citation type="journal article" date="2016" name="Nat. Commun.">
        <title>Thousands of microbial genomes shed light on interconnected biogeochemical processes in an aquifer system.</title>
        <authorList>
            <person name="Anantharaman K."/>
            <person name="Brown C.T."/>
            <person name="Hug L.A."/>
            <person name="Sharon I."/>
            <person name="Castelle C.J."/>
            <person name="Probst A.J."/>
            <person name="Thomas B.C."/>
            <person name="Singh A."/>
            <person name="Wilkins M.J."/>
            <person name="Karaoz U."/>
            <person name="Brodie E.L."/>
            <person name="Williams K.H."/>
            <person name="Hubbard S.S."/>
            <person name="Banfield J.F."/>
        </authorList>
    </citation>
    <scope>NUCLEOTIDE SEQUENCE [LARGE SCALE GENOMIC DNA]</scope>
</reference>
<sequence>MTIALKYAIIQLSSLKFSYWRKKEGGKMLKMFFVVTYVIAILGIIASCNGWVNWPNPRPVDRRVKLEKIQPVSVEIQKRVFAGAGVFCLTSPLVRTSPLLRKEREFVEF</sequence>
<dbReference type="Proteomes" id="UP000178425">
    <property type="component" value="Unassembled WGS sequence"/>
</dbReference>
<keyword evidence="1" id="KW-1133">Transmembrane helix</keyword>
<keyword evidence="1" id="KW-0812">Transmembrane</keyword>
<evidence type="ECO:0000256" key="1">
    <source>
        <dbReference type="SAM" id="Phobius"/>
    </source>
</evidence>
<dbReference type="AlphaFoldDB" id="A0A1F5WRK9"/>
<dbReference type="EMBL" id="MFHI01000030">
    <property type="protein sequence ID" value="OGF78306.1"/>
    <property type="molecule type" value="Genomic_DNA"/>
</dbReference>
<evidence type="ECO:0000313" key="3">
    <source>
        <dbReference type="Proteomes" id="UP000178425"/>
    </source>
</evidence>
<gene>
    <name evidence="2" type="ORF">A2W54_04415</name>
</gene>
<comment type="caution">
    <text evidence="2">The sequence shown here is derived from an EMBL/GenBank/DDBJ whole genome shotgun (WGS) entry which is preliminary data.</text>
</comment>
<organism evidence="2 3">
    <name type="scientific">Candidatus Giovannonibacteria bacterium RIFCSPHIGHO2_02_43_13</name>
    <dbReference type="NCBI Taxonomy" id="1798330"/>
    <lineage>
        <taxon>Bacteria</taxon>
        <taxon>Candidatus Giovannoniibacteriota</taxon>
    </lineage>
</organism>
<protein>
    <submittedName>
        <fullName evidence="2">Uncharacterized protein</fullName>
    </submittedName>
</protein>
<feature type="transmembrane region" description="Helical" evidence="1">
    <location>
        <begin position="31"/>
        <end position="52"/>
    </location>
</feature>
<proteinExistence type="predicted"/>
<evidence type="ECO:0000313" key="2">
    <source>
        <dbReference type="EMBL" id="OGF78306.1"/>
    </source>
</evidence>
<keyword evidence="1" id="KW-0472">Membrane</keyword>
<name>A0A1F5WRK9_9BACT</name>